<accession>A0A1B4LP21</accession>
<evidence type="ECO:0000313" key="2">
    <source>
        <dbReference type="EMBL" id="AOJ78918.1"/>
    </source>
</evidence>
<feature type="chain" id="PRO_5008565347" description="DUF4148 domain-containing protein" evidence="1">
    <location>
        <begin position="25"/>
        <end position="93"/>
    </location>
</feature>
<dbReference type="AlphaFoldDB" id="A0A1B4LP21"/>
<dbReference type="InterPro" id="IPR025421">
    <property type="entry name" value="DUF4148"/>
</dbReference>
<feature type="signal peptide" evidence="1">
    <location>
        <begin position="1"/>
        <end position="24"/>
    </location>
</feature>
<dbReference type="Proteomes" id="UP000243680">
    <property type="component" value="Chromosome 2"/>
</dbReference>
<sequence>MKRLFPAILIAVAASAPLAAQAQAEVQAQAQAQSNPPLTRAQVRAEVKALKQAGFQPSDWFYPASIVSAEAKIAREQHAGYGSDGSPSSETSH</sequence>
<protein>
    <recommendedName>
        <fullName evidence="4">DUF4148 domain-containing protein</fullName>
    </recommendedName>
</protein>
<organism evidence="2 3">
    <name type="scientific">Burkholderia ubonensis</name>
    <dbReference type="NCBI Taxonomy" id="101571"/>
    <lineage>
        <taxon>Bacteria</taxon>
        <taxon>Pseudomonadati</taxon>
        <taxon>Pseudomonadota</taxon>
        <taxon>Betaproteobacteria</taxon>
        <taxon>Burkholderiales</taxon>
        <taxon>Burkholderiaceae</taxon>
        <taxon>Burkholderia</taxon>
        <taxon>Burkholderia cepacia complex</taxon>
    </lineage>
</organism>
<reference evidence="2 3" key="1">
    <citation type="submission" date="2015-12" db="EMBL/GenBank/DDBJ databases">
        <title>Diversity of Burkholderia near neighbor genomes.</title>
        <authorList>
            <person name="Sahl J."/>
            <person name="Wagner D."/>
            <person name="Keim P."/>
        </authorList>
    </citation>
    <scope>NUCLEOTIDE SEQUENCE [LARGE SCALE GENOMIC DNA]</scope>
    <source>
        <strain evidence="2 3">MSMB0783</strain>
    </source>
</reference>
<dbReference type="Pfam" id="PF13663">
    <property type="entry name" value="DUF4148"/>
    <property type="match status" value="1"/>
</dbReference>
<dbReference type="EMBL" id="CP013422">
    <property type="protein sequence ID" value="AOJ78918.1"/>
    <property type="molecule type" value="Genomic_DNA"/>
</dbReference>
<dbReference type="RefSeq" id="WP_059497564.1">
    <property type="nucleotide sequence ID" value="NZ_CP013422.1"/>
</dbReference>
<name>A0A1B4LP21_9BURK</name>
<proteinExistence type="predicted"/>
<gene>
    <name evidence="2" type="ORF">WJ35_28815</name>
</gene>
<keyword evidence="1" id="KW-0732">Signal</keyword>
<evidence type="ECO:0000256" key="1">
    <source>
        <dbReference type="SAM" id="SignalP"/>
    </source>
</evidence>
<evidence type="ECO:0000313" key="3">
    <source>
        <dbReference type="Proteomes" id="UP000243680"/>
    </source>
</evidence>
<evidence type="ECO:0008006" key="4">
    <source>
        <dbReference type="Google" id="ProtNLM"/>
    </source>
</evidence>